<evidence type="ECO:0000256" key="1">
    <source>
        <dbReference type="SAM" id="Phobius"/>
    </source>
</evidence>
<reference evidence="2 3" key="1">
    <citation type="journal article" date="2019" name="Genome Biol. Evol.">
        <title>Insights into the evolution of the New World diploid cottons (Gossypium, subgenus Houzingenia) based on genome sequencing.</title>
        <authorList>
            <person name="Grover C.E."/>
            <person name="Arick M.A. 2nd"/>
            <person name="Thrash A."/>
            <person name="Conover J.L."/>
            <person name="Sanders W.S."/>
            <person name="Peterson D.G."/>
            <person name="Frelichowski J.E."/>
            <person name="Scheffler J.A."/>
            <person name="Scheffler B.E."/>
            <person name="Wendel J.F."/>
        </authorList>
    </citation>
    <scope>NUCLEOTIDE SEQUENCE [LARGE SCALE GENOMIC DNA]</scope>
    <source>
        <strain evidence="2">8</strain>
        <tissue evidence="2">Leaf</tissue>
    </source>
</reference>
<organism evidence="2 3">
    <name type="scientific">Gossypium trilobum</name>
    <dbReference type="NCBI Taxonomy" id="34281"/>
    <lineage>
        <taxon>Eukaryota</taxon>
        <taxon>Viridiplantae</taxon>
        <taxon>Streptophyta</taxon>
        <taxon>Embryophyta</taxon>
        <taxon>Tracheophyta</taxon>
        <taxon>Spermatophyta</taxon>
        <taxon>Magnoliopsida</taxon>
        <taxon>eudicotyledons</taxon>
        <taxon>Gunneridae</taxon>
        <taxon>Pentapetalae</taxon>
        <taxon>rosids</taxon>
        <taxon>malvids</taxon>
        <taxon>Malvales</taxon>
        <taxon>Malvaceae</taxon>
        <taxon>Malvoideae</taxon>
        <taxon>Gossypium</taxon>
    </lineage>
</organism>
<keyword evidence="1" id="KW-1133">Transmembrane helix</keyword>
<proteinExistence type="predicted"/>
<feature type="transmembrane region" description="Helical" evidence="1">
    <location>
        <begin position="134"/>
        <end position="152"/>
    </location>
</feature>
<sequence>MLGKFTSNGPDVSNRSDNVVDLGPGKNYLDFLKGALMKGPASGHVTQMEGFALGEILLGFETPIQAKKNEKIIAHINPTFEGPEKVEIPLTEDVLNPGKHTAVIFKDNKHLNSKNSAGNQNAVVLGANNPGKRIGRMVLILILMLIVCLVIWSRRKVHGTLIFCRSEGVIQHIVGIPPPHPSKGPDRLSWRHTLTRAFSIKSSYKMMKEDSWDTDMRNGRRHGSCHVIARYPIRNSGFGTTNSSQNNI</sequence>
<dbReference type="AlphaFoldDB" id="A0A7J9EI19"/>
<accession>A0A7J9EI19</accession>
<evidence type="ECO:0000313" key="2">
    <source>
        <dbReference type="EMBL" id="MBA0772424.1"/>
    </source>
</evidence>
<gene>
    <name evidence="2" type="ORF">Gotri_007797</name>
</gene>
<protein>
    <submittedName>
        <fullName evidence="2">Uncharacterized protein</fullName>
    </submittedName>
</protein>
<dbReference type="EMBL" id="JABEZW010000008">
    <property type="protein sequence ID" value="MBA0772424.1"/>
    <property type="molecule type" value="Genomic_DNA"/>
</dbReference>
<name>A0A7J9EI19_9ROSI</name>
<keyword evidence="1" id="KW-0472">Membrane</keyword>
<keyword evidence="1" id="KW-0812">Transmembrane</keyword>
<dbReference type="Proteomes" id="UP000593568">
    <property type="component" value="Unassembled WGS sequence"/>
</dbReference>
<evidence type="ECO:0000313" key="3">
    <source>
        <dbReference type="Proteomes" id="UP000593568"/>
    </source>
</evidence>
<keyword evidence="3" id="KW-1185">Reference proteome</keyword>
<comment type="caution">
    <text evidence="2">The sequence shown here is derived from an EMBL/GenBank/DDBJ whole genome shotgun (WGS) entry which is preliminary data.</text>
</comment>